<sequence>MQIKKPSIVLQNRDKADKITRVDFADIKSAINDGSLEALVRVFEYFRGADTQIGSEIFKRRVYVSALPIFCESENKKQNEFLSELTNQVAFKKLLFDCTAGIAYGFAPFIKEWQAKDGKILPKFRFIPHGFFNTDREDKLYLKQGINKIFVDTSDELWLHHHPTDSGEFITQSLMYKLVVITALKHLTVSKYMSFFDALSVPPLVVKSSAVDDEKQSEAIIDAALNLRANGVALFGKEDIVELLNSNVDKATFLDFIKYCDDSMSKLITGQILAGNSQANGTQALGRIHNEIRQDILRFDAMLLSATIHELLSEILALNFANVAPFKFMLDANLESDEQALSDVYLKITNMGYEIPAEFMEETFKIKGLKFKGSSSNIKDNNAANNNKTSTVCCVAADTPQCARSGGCREHNSRSQGGLSSPEKLPIDKFDVALAGSEFSKNEKDILKDVESSLNSLLNKCESYEQAFEKLAKMYKEINTDTLETVMFNAIANAQIYGYDE</sequence>
<gene>
    <name evidence="2" type="ORF">CCAL12919_00120</name>
</gene>
<dbReference type="Pfam" id="PF06074">
    <property type="entry name" value="Portal_Mu"/>
    <property type="match status" value="1"/>
</dbReference>
<dbReference type="AlphaFoldDB" id="A0ABD4JG82"/>
<evidence type="ECO:0000313" key="2">
    <source>
        <dbReference type="EMBL" id="MBE2985539.1"/>
    </source>
</evidence>
<reference evidence="2 3" key="1">
    <citation type="submission" date="2020-10" db="EMBL/GenBank/DDBJ databases">
        <title>Campylobacter californiensis sp. nov. isolated from cattle and feral swine in California.</title>
        <authorList>
            <person name="Miller W.G."/>
        </authorList>
    </citation>
    <scope>NUCLEOTIDE SEQUENCE [LARGE SCALE GENOMIC DNA]</scope>
    <source>
        <strain evidence="2 3">RM12919</strain>
    </source>
</reference>
<dbReference type="RefSeq" id="WP_336613079.1">
    <property type="nucleotide sequence ID" value="NZ_JADBHS010000001.1"/>
</dbReference>
<keyword evidence="1" id="KW-0175">Coiled coil</keyword>
<dbReference type="EMBL" id="JADBHS010000001">
    <property type="protein sequence ID" value="MBE2985539.1"/>
    <property type="molecule type" value="Genomic_DNA"/>
</dbReference>
<protein>
    <submittedName>
        <fullName evidence="2">DUF935 family protein</fullName>
    </submittedName>
</protein>
<evidence type="ECO:0000313" key="3">
    <source>
        <dbReference type="Proteomes" id="UP001318760"/>
    </source>
</evidence>
<evidence type="ECO:0000256" key="1">
    <source>
        <dbReference type="SAM" id="Coils"/>
    </source>
</evidence>
<dbReference type="InterPro" id="IPR009279">
    <property type="entry name" value="Portal_Mu"/>
</dbReference>
<organism evidence="2 3">
    <name type="scientific">Campylobacter californiensis</name>
    <dbReference type="NCBI Taxonomy" id="1032243"/>
    <lineage>
        <taxon>Bacteria</taxon>
        <taxon>Pseudomonadati</taxon>
        <taxon>Campylobacterota</taxon>
        <taxon>Epsilonproteobacteria</taxon>
        <taxon>Campylobacterales</taxon>
        <taxon>Campylobacteraceae</taxon>
        <taxon>Campylobacter</taxon>
    </lineage>
</organism>
<dbReference type="Proteomes" id="UP001318760">
    <property type="component" value="Unassembled WGS sequence"/>
</dbReference>
<comment type="caution">
    <text evidence="2">The sequence shown here is derived from an EMBL/GenBank/DDBJ whole genome shotgun (WGS) entry which is preliminary data.</text>
</comment>
<proteinExistence type="predicted"/>
<accession>A0ABD4JG82</accession>
<name>A0ABD4JG82_9BACT</name>
<feature type="coiled-coil region" evidence="1">
    <location>
        <begin position="447"/>
        <end position="474"/>
    </location>
</feature>